<comment type="caution">
    <text evidence="1">The sequence shown here is derived from an EMBL/GenBank/DDBJ whole genome shotgun (WGS) entry which is preliminary data.</text>
</comment>
<keyword evidence="2" id="KW-1185">Reference proteome</keyword>
<dbReference type="Proteomes" id="UP001165586">
    <property type="component" value="Unassembled WGS sequence"/>
</dbReference>
<dbReference type="RefSeq" id="WP_259539147.1">
    <property type="nucleotide sequence ID" value="NZ_JANLCJ010000003.1"/>
</dbReference>
<evidence type="ECO:0000313" key="2">
    <source>
        <dbReference type="Proteomes" id="UP001165586"/>
    </source>
</evidence>
<reference evidence="1" key="1">
    <citation type="submission" date="2022-08" db="EMBL/GenBank/DDBJ databases">
        <authorList>
            <person name="Deng Y."/>
            <person name="Han X.-F."/>
            <person name="Zhang Y.-Q."/>
        </authorList>
    </citation>
    <scope>NUCLEOTIDE SEQUENCE</scope>
    <source>
        <strain evidence="1">CPCC 203386</strain>
    </source>
</reference>
<evidence type="ECO:0000313" key="1">
    <source>
        <dbReference type="EMBL" id="MCS5734307.1"/>
    </source>
</evidence>
<organism evidence="1 2">
    <name type="scientific">Herbiconiux daphne</name>
    <dbReference type="NCBI Taxonomy" id="2970914"/>
    <lineage>
        <taxon>Bacteria</taxon>
        <taxon>Bacillati</taxon>
        <taxon>Actinomycetota</taxon>
        <taxon>Actinomycetes</taxon>
        <taxon>Micrococcales</taxon>
        <taxon>Microbacteriaceae</taxon>
        <taxon>Herbiconiux</taxon>
    </lineage>
</organism>
<proteinExistence type="predicted"/>
<name>A0ABT2H324_9MICO</name>
<accession>A0ABT2H324</accession>
<protein>
    <submittedName>
        <fullName evidence="1">Uncharacterized protein</fullName>
    </submittedName>
</protein>
<dbReference type="EMBL" id="JANLCJ010000003">
    <property type="protein sequence ID" value="MCS5734307.1"/>
    <property type="molecule type" value="Genomic_DNA"/>
</dbReference>
<gene>
    <name evidence="1" type="ORF">N1032_11220</name>
</gene>
<sequence length="118" mass="13376">MKVQRCNEQESGSAWERVDSTFRVFLYRGEGPFATEAHDVSDATLTETLAWAEKNAGNERLFAIALVSEDAYGETGLTWLVGIDANRSPHDTVERRLFNELYRQTNGSIAEHGRRVRQ</sequence>